<dbReference type="AlphaFoldDB" id="A0A9Q5RUS0"/>
<feature type="transmembrane region" description="Helical" evidence="1">
    <location>
        <begin position="12"/>
        <end position="31"/>
    </location>
</feature>
<evidence type="ECO:0000256" key="1">
    <source>
        <dbReference type="SAM" id="Phobius"/>
    </source>
</evidence>
<proteinExistence type="predicted"/>
<evidence type="ECO:0000313" key="4">
    <source>
        <dbReference type="EMBL" id="NKW40704.1"/>
    </source>
</evidence>
<comment type="caution">
    <text evidence="4">The sequence shown here is derived from an EMBL/GenBank/DDBJ whole genome shotgun (WGS) entry which is preliminary data.</text>
</comment>
<dbReference type="EMBL" id="WVBC01000034">
    <property type="protein sequence ID" value="NKT80767.1"/>
    <property type="molecule type" value="Genomic_DNA"/>
</dbReference>
<dbReference type="Proteomes" id="UP000608063">
    <property type="component" value="Unassembled WGS sequence"/>
</dbReference>
<dbReference type="Proteomes" id="UP000808906">
    <property type="component" value="Unassembled WGS sequence"/>
</dbReference>
<keyword evidence="1" id="KW-1133">Transmembrane helix</keyword>
<feature type="transmembrane region" description="Helical" evidence="1">
    <location>
        <begin position="105"/>
        <end position="125"/>
    </location>
</feature>
<name>A0A9Q5RUS0_RHOHA</name>
<accession>A0A9Q5RUS0</accession>
<sequence>MRIGPGEELARQVRGLAVAASVVTLAIGAHGLAGGGAPQGSTFLLLGGVAAVLAAAVIAVPALATRRRWLVPVLATGQVLSHSALSLGDAHGAMHSGSHSTTPMLLAHSVAVVACAVLIAGAELVGPRAAAALRRILPSIVGVLPVRLEPALPHVVDDIRPARSLVAVGPIARRGPPVRA</sequence>
<keyword evidence="1" id="KW-0812">Transmembrane</keyword>
<evidence type="ECO:0000313" key="3">
    <source>
        <dbReference type="EMBL" id="NKT80767.1"/>
    </source>
</evidence>
<dbReference type="EMBL" id="WVDC01000001">
    <property type="protein sequence ID" value="NKW40704.1"/>
    <property type="molecule type" value="Genomic_DNA"/>
</dbReference>
<gene>
    <name evidence="2" type="ORF">GS441_23995</name>
    <name evidence="3" type="ORF">GS882_22090</name>
    <name evidence="4" type="ORF">GS947_03505</name>
</gene>
<feature type="transmembrane region" description="Helical" evidence="1">
    <location>
        <begin position="43"/>
        <end position="62"/>
    </location>
</feature>
<evidence type="ECO:0000313" key="2">
    <source>
        <dbReference type="EMBL" id="MBM4568365.1"/>
    </source>
</evidence>
<dbReference type="EMBL" id="WUXR01000019">
    <property type="protein sequence ID" value="MBM4568365.1"/>
    <property type="molecule type" value="Genomic_DNA"/>
</dbReference>
<reference evidence="2" key="1">
    <citation type="submission" date="2019-11" db="EMBL/GenBank/DDBJ databases">
        <title>Spread of Macrolides and rifampicin resistant Rhodococcus equi in clinical isolates in the USA.</title>
        <authorList>
            <person name="Alvarez-Narvaez S."/>
            <person name="Huber L."/>
            <person name="Cohen N.D."/>
            <person name="Slovis N."/>
            <person name="Greiter M."/>
            <person name="Giguere S."/>
            <person name="Hart K."/>
        </authorList>
    </citation>
    <scope>NUCLEOTIDE SEQUENCE</scope>
    <source>
        <strain evidence="2">Lh_17</strain>
    </source>
</reference>
<organism evidence="4 5">
    <name type="scientific">Rhodococcus hoagii</name>
    <name type="common">Corynebacterium equii</name>
    <dbReference type="NCBI Taxonomy" id="43767"/>
    <lineage>
        <taxon>Bacteria</taxon>
        <taxon>Bacillati</taxon>
        <taxon>Actinomycetota</taxon>
        <taxon>Actinomycetes</taxon>
        <taxon>Mycobacteriales</taxon>
        <taxon>Nocardiaceae</taxon>
        <taxon>Prescottella</taxon>
    </lineage>
</organism>
<dbReference type="RefSeq" id="WP_084870442.1">
    <property type="nucleotide sequence ID" value="NZ_AP024196.1"/>
</dbReference>
<evidence type="ECO:0000313" key="5">
    <source>
        <dbReference type="Proteomes" id="UP000608063"/>
    </source>
</evidence>
<reference evidence="4" key="2">
    <citation type="journal article" date="2020" name="Environ. Microbiol.">
        <title>The novel and transferable erm(51) gene confers Macrolides, Lincosamides, and Streptogramins B (MLSB) resistance to clonal Rhodococcus equi in the environment.</title>
        <authorList>
            <person name="Huber L."/>
            <person name="Giguere S."/>
            <person name="Slovis N.M."/>
            <person name="Alvarez-Narvaez S."/>
            <person name="Hart K.A."/>
            <person name="Greiter M."/>
            <person name="Morris E.R.A."/>
            <person name="Cohen N.D."/>
        </authorList>
    </citation>
    <scope>NUCLEOTIDE SEQUENCE</scope>
    <source>
        <strain evidence="3">Lh_116_1</strain>
        <strain evidence="4">Lh_16_1</strain>
    </source>
</reference>
<protein>
    <submittedName>
        <fullName evidence="4">Uncharacterized protein</fullName>
    </submittedName>
</protein>
<keyword evidence="1" id="KW-0472">Membrane</keyword>
<dbReference type="Proteomes" id="UP000603463">
    <property type="component" value="Unassembled WGS sequence"/>
</dbReference>
<feature type="transmembrane region" description="Helical" evidence="1">
    <location>
        <begin position="69"/>
        <end position="85"/>
    </location>
</feature>